<dbReference type="InterPro" id="IPR000073">
    <property type="entry name" value="AB_hydrolase_1"/>
</dbReference>
<dbReference type="Pfam" id="PF00561">
    <property type="entry name" value="Abhydrolase_1"/>
    <property type="match status" value="1"/>
</dbReference>
<accession>A0AAN7WJZ4</accession>
<gene>
    <name evidence="4" type="ORF">RI543_000330</name>
</gene>
<evidence type="ECO:0000256" key="1">
    <source>
        <dbReference type="ARBA" id="ARBA00008645"/>
    </source>
</evidence>
<feature type="domain" description="AB hydrolase-1" evidence="3">
    <location>
        <begin position="25"/>
        <end position="284"/>
    </location>
</feature>
<keyword evidence="5" id="KW-1185">Reference proteome</keyword>
<evidence type="ECO:0000313" key="4">
    <source>
        <dbReference type="EMBL" id="KAK5782393.1"/>
    </source>
</evidence>
<sequence length="297" mass="33541">MQSLKLAFNKITNKCVGKSQTMNRPMIIMHGLFGNSNNNRTMANFILEIETQRNPGSYRDIYLLNMRNHGTSPCDPDMAYGTMSQDIFKFIKDHNLEQPVLVGHSMGGKVAMHCVLENPGMFSSIVCIENSPVVQPINKKFIEYIQVLQNICQDPNIKTLAQAKDVLDIVEKNPLISGFLLTMLQRKNSNISNLSGINSTDQPGLQSKLPLDILKNSLANGSISGWNNQHFGDKQYFEPALFIKGSKSDYIKEYKDWDTIQKRFPKAVLEVVKDAGHFVNAERPRDCASLITRFLIR</sequence>
<evidence type="ECO:0000313" key="5">
    <source>
        <dbReference type="Proteomes" id="UP001306508"/>
    </source>
</evidence>
<dbReference type="PANTHER" id="PTHR46118">
    <property type="entry name" value="PROTEIN ABHD11"/>
    <property type="match status" value="1"/>
</dbReference>
<reference evidence="5" key="1">
    <citation type="submission" date="2023-07" db="EMBL/GenBank/DDBJ databases">
        <title>A draft genome of Kazachstania heterogenica Y-27499.</title>
        <authorList>
            <person name="Donic C."/>
            <person name="Kralova J.S."/>
            <person name="Fidel L."/>
            <person name="Ben-Dor S."/>
            <person name="Jung S."/>
        </authorList>
    </citation>
    <scope>NUCLEOTIDE SEQUENCE [LARGE SCALE GENOMIC DNA]</scope>
    <source>
        <strain evidence="5">Y27499</strain>
    </source>
</reference>
<dbReference type="GO" id="GO:0005739">
    <property type="term" value="C:mitochondrion"/>
    <property type="evidence" value="ECO:0007669"/>
    <property type="project" value="TreeGrafter"/>
</dbReference>
<dbReference type="Proteomes" id="UP001306508">
    <property type="component" value="Unassembled WGS sequence"/>
</dbReference>
<dbReference type="Gene3D" id="3.40.50.1820">
    <property type="entry name" value="alpha/beta hydrolase"/>
    <property type="match status" value="1"/>
</dbReference>
<dbReference type="PANTHER" id="PTHR46118:SF4">
    <property type="entry name" value="PROTEIN ABHD11"/>
    <property type="match status" value="1"/>
</dbReference>
<dbReference type="GO" id="GO:0052689">
    <property type="term" value="F:carboxylic ester hydrolase activity"/>
    <property type="evidence" value="ECO:0007669"/>
    <property type="project" value="TreeGrafter"/>
</dbReference>
<name>A0AAN7WJZ4_9SACH</name>
<dbReference type="AlphaFoldDB" id="A0AAN7WJZ4"/>
<dbReference type="EMBL" id="JAWIZZ010000006">
    <property type="protein sequence ID" value="KAK5782393.1"/>
    <property type="molecule type" value="Genomic_DNA"/>
</dbReference>
<dbReference type="SUPFAM" id="SSF53474">
    <property type="entry name" value="alpha/beta-Hydrolases"/>
    <property type="match status" value="1"/>
</dbReference>
<organism evidence="4 5">
    <name type="scientific">Arxiozyma heterogenica</name>
    <dbReference type="NCBI Taxonomy" id="278026"/>
    <lineage>
        <taxon>Eukaryota</taxon>
        <taxon>Fungi</taxon>
        <taxon>Dikarya</taxon>
        <taxon>Ascomycota</taxon>
        <taxon>Saccharomycotina</taxon>
        <taxon>Saccharomycetes</taxon>
        <taxon>Saccharomycetales</taxon>
        <taxon>Saccharomycetaceae</taxon>
        <taxon>Arxiozyma</taxon>
    </lineage>
</organism>
<comment type="caution">
    <text evidence="4">The sequence shown here is derived from an EMBL/GenBank/DDBJ whole genome shotgun (WGS) entry which is preliminary data.</text>
</comment>
<evidence type="ECO:0000259" key="3">
    <source>
        <dbReference type="Pfam" id="PF00561"/>
    </source>
</evidence>
<proteinExistence type="inferred from homology"/>
<dbReference type="InterPro" id="IPR029058">
    <property type="entry name" value="AB_hydrolase_fold"/>
</dbReference>
<protein>
    <recommendedName>
        <fullName evidence="3">AB hydrolase-1 domain-containing protein</fullName>
    </recommendedName>
</protein>
<comment type="similarity">
    <text evidence="1">Belongs to the AB hydrolase superfamily.</text>
</comment>
<evidence type="ECO:0000256" key="2">
    <source>
        <dbReference type="ARBA" id="ARBA00022801"/>
    </source>
</evidence>
<keyword evidence="2" id="KW-0378">Hydrolase</keyword>